<feature type="transmembrane region" description="Helical" evidence="2">
    <location>
        <begin position="373"/>
        <end position="393"/>
    </location>
</feature>
<feature type="transmembrane region" description="Helical" evidence="2">
    <location>
        <begin position="243"/>
        <end position="267"/>
    </location>
</feature>
<accession>A0A8K1FH98</accession>
<feature type="transmembrane region" description="Helical" evidence="2">
    <location>
        <begin position="66"/>
        <end position="82"/>
    </location>
</feature>
<feature type="transmembrane region" description="Helical" evidence="2">
    <location>
        <begin position="472"/>
        <end position="493"/>
    </location>
</feature>
<keyword evidence="2" id="KW-0812">Transmembrane</keyword>
<evidence type="ECO:0000256" key="2">
    <source>
        <dbReference type="SAM" id="Phobius"/>
    </source>
</evidence>
<keyword evidence="2" id="KW-1133">Transmembrane helix</keyword>
<name>A0A8K1FH98_PYTOL</name>
<evidence type="ECO:0000313" key="3">
    <source>
        <dbReference type="EMBL" id="TMW63675.1"/>
    </source>
</evidence>
<protein>
    <recommendedName>
        <fullName evidence="5">Multidrug and toxic compound extrusion protein</fullName>
    </recommendedName>
</protein>
<keyword evidence="4" id="KW-1185">Reference proteome</keyword>
<dbReference type="PANTHER" id="PTHR11206">
    <property type="entry name" value="MULTIDRUG RESISTANCE PROTEIN"/>
    <property type="match status" value="1"/>
</dbReference>
<comment type="caution">
    <text evidence="3">The sequence shown here is derived from an EMBL/GenBank/DDBJ whole genome shotgun (WGS) entry which is preliminary data.</text>
</comment>
<feature type="transmembrane region" description="Helical" evidence="2">
    <location>
        <begin position="102"/>
        <end position="124"/>
    </location>
</feature>
<dbReference type="GO" id="GO:0015297">
    <property type="term" value="F:antiporter activity"/>
    <property type="evidence" value="ECO:0007669"/>
    <property type="project" value="InterPro"/>
</dbReference>
<proteinExistence type="inferred from homology"/>
<feature type="transmembrane region" description="Helical" evidence="2">
    <location>
        <begin position="297"/>
        <end position="320"/>
    </location>
</feature>
<reference evidence="3" key="1">
    <citation type="submission" date="2019-03" db="EMBL/GenBank/DDBJ databases">
        <title>Long read genome sequence of the mycoparasitic Pythium oligandrum ATCC 38472 isolated from sugarbeet rhizosphere.</title>
        <authorList>
            <person name="Gaulin E."/>
        </authorList>
    </citation>
    <scope>NUCLEOTIDE SEQUENCE</scope>
    <source>
        <strain evidence="3">ATCC 38472_TT</strain>
    </source>
</reference>
<feature type="transmembrane region" description="Helical" evidence="2">
    <location>
        <begin position="332"/>
        <end position="353"/>
    </location>
</feature>
<feature type="transmembrane region" description="Helical" evidence="2">
    <location>
        <begin position="413"/>
        <end position="434"/>
    </location>
</feature>
<dbReference type="Pfam" id="PF01554">
    <property type="entry name" value="MatE"/>
    <property type="match status" value="2"/>
</dbReference>
<dbReference type="InterPro" id="IPR002528">
    <property type="entry name" value="MATE_fam"/>
</dbReference>
<dbReference type="EMBL" id="SPLM01000072">
    <property type="protein sequence ID" value="TMW63675.1"/>
    <property type="molecule type" value="Genomic_DNA"/>
</dbReference>
<gene>
    <name evidence="3" type="ORF">Poli38472_002616</name>
</gene>
<comment type="similarity">
    <text evidence="1">Belongs to the multi antimicrobial extrusion (MATE) (TC 2.A.66.1) family.</text>
</comment>
<dbReference type="Proteomes" id="UP000794436">
    <property type="component" value="Unassembled WGS sequence"/>
</dbReference>
<organism evidence="3 4">
    <name type="scientific">Pythium oligandrum</name>
    <name type="common">Mycoparasitic fungus</name>
    <dbReference type="NCBI Taxonomy" id="41045"/>
    <lineage>
        <taxon>Eukaryota</taxon>
        <taxon>Sar</taxon>
        <taxon>Stramenopiles</taxon>
        <taxon>Oomycota</taxon>
        <taxon>Peronosporomycetes</taxon>
        <taxon>Pythiales</taxon>
        <taxon>Pythiaceae</taxon>
        <taxon>Pythium</taxon>
    </lineage>
</organism>
<feature type="transmembrane region" description="Helical" evidence="2">
    <location>
        <begin position="186"/>
        <end position="205"/>
    </location>
</feature>
<keyword evidence="2" id="KW-0472">Membrane</keyword>
<dbReference type="OrthoDB" id="2126698at2759"/>
<dbReference type="GO" id="GO:0042910">
    <property type="term" value="F:xenobiotic transmembrane transporter activity"/>
    <property type="evidence" value="ECO:0007669"/>
    <property type="project" value="InterPro"/>
</dbReference>
<dbReference type="AlphaFoldDB" id="A0A8K1FH98"/>
<feature type="transmembrane region" description="Helical" evidence="2">
    <location>
        <begin position="145"/>
        <end position="166"/>
    </location>
</feature>
<evidence type="ECO:0000313" key="4">
    <source>
        <dbReference type="Proteomes" id="UP000794436"/>
    </source>
</evidence>
<evidence type="ECO:0000256" key="1">
    <source>
        <dbReference type="ARBA" id="ARBA00010199"/>
    </source>
</evidence>
<feature type="transmembrane region" description="Helical" evidence="2">
    <location>
        <begin position="217"/>
        <end position="237"/>
    </location>
</feature>
<feature type="transmembrane region" description="Helical" evidence="2">
    <location>
        <begin position="446"/>
        <end position="466"/>
    </location>
</feature>
<dbReference type="GO" id="GO:0016020">
    <property type="term" value="C:membrane"/>
    <property type="evidence" value="ECO:0007669"/>
    <property type="project" value="InterPro"/>
</dbReference>
<evidence type="ECO:0008006" key="5">
    <source>
        <dbReference type="Google" id="ProtNLM"/>
    </source>
</evidence>
<sequence length="517" mass="55277">MRPSSDTKRKASEKTPLLPAANEVLADVDAYLKALALQLTEEEQKAVQLDTHAPAMDIVKDEVKRTMTLFVPLILTIVMEQLPDNITMMMIGHSDPEHSTEILAAMGLAGLFQMLFVSGVTNGLGAALDTVCSQAFGGKRYVEMWLAAQAGVIMSAIIVPILAVIFLNGAVILRALGQDPSIAETAWMFLFLITLSLPLNLIFVVQKCVLHAQNITVPLAVASALSYVVSLPAAYALGFWTPLGYFGIAASAIINCLVKVLVLIPVIMRNPVYRDSWPGWKPREAAKMLSKISRLGFSSMLMVTFQLLGFPMVSTLVGYLPNPAVAITANSIFIQVVVFSIAPMTAFCIAGTIRMGNALGAGQSRRAALTSRVIVALCAATALVGMIVVLVAANPLTRAFTTDPDAVEVTTGLLHHVGIVIPLLGITYGIQSIFRACGEQWLCAKLNFVFVLALGGPLGMLFATQLNGGITGLWVGNCLSALGFILGAGVWLYRISWDEMAHNARINTHLADPATKA</sequence>